<dbReference type="AlphaFoldDB" id="A0A2A2JB47"/>
<feature type="region of interest" description="Disordered" evidence="1">
    <location>
        <begin position="9"/>
        <end position="34"/>
    </location>
</feature>
<name>A0A2A2JB47_9BILA</name>
<feature type="compositionally biased region" description="Basic and acidic residues" evidence="1">
    <location>
        <begin position="23"/>
        <end position="34"/>
    </location>
</feature>
<evidence type="ECO:0000256" key="1">
    <source>
        <dbReference type="SAM" id="MobiDB-lite"/>
    </source>
</evidence>
<feature type="compositionally biased region" description="Low complexity" evidence="1">
    <location>
        <begin position="73"/>
        <end position="95"/>
    </location>
</feature>
<proteinExistence type="predicted"/>
<protein>
    <submittedName>
        <fullName evidence="2">Uncharacterized protein</fullName>
    </submittedName>
</protein>
<reference evidence="2 3" key="1">
    <citation type="journal article" date="2017" name="Curr. Biol.">
        <title>Genome architecture and evolution of a unichromosomal asexual nematode.</title>
        <authorList>
            <person name="Fradin H."/>
            <person name="Zegar C."/>
            <person name="Gutwein M."/>
            <person name="Lucas J."/>
            <person name="Kovtun M."/>
            <person name="Corcoran D."/>
            <person name="Baugh L.R."/>
            <person name="Kiontke K."/>
            <person name="Gunsalus K."/>
            <person name="Fitch D.H."/>
            <person name="Piano F."/>
        </authorList>
    </citation>
    <scope>NUCLEOTIDE SEQUENCE [LARGE SCALE GENOMIC DNA]</scope>
    <source>
        <strain evidence="2">PF1309</strain>
    </source>
</reference>
<sequence>MRVLFPVRKTIGGGSEQGLKDPSSGRENLKNMDVRGAKTSKSDGFWLLRRVSDAEPHRKHPCFACSEDGMDTSGSSFWGSSASSSSTSSSSYCSSSASDMMMRLDVRPSFTEFEKTL</sequence>
<organism evidence="2 3">
    <name type="scientific">Diploscapter pachys</name>
    <dbReference type="NCBI Taxonomy" id="2018661"/>
    <lineage>
        <taxon>Eukaryota</taxon>
        <taxon>Metazoa</taxon>
        <taxon>Ecdysozoa</taxon>
        <taxon>Nematoda</taxon>
        <taxon>Chromadorea</taxon>
        <taxon>Rhabditida</taxon>
        <taxon>Rhabditina</taxon>
        <taxon>Rhabditomorpha</taxon>
        <taxon>Rhabditoidea</taxon>
        <taxon>Rhabditidae</taxon>
        <taxon>Diploscapter</taxon>
    </lineage>
</organism>
<feature type="region of interest" description="Disordered" evidence="1">
    <location>
        <begin position="68"/>
        <end position="95"/>
    </location>
</feature>
<evidence type="ECO:0000313" key="3">
    <source>
        <dbReference type="Proteomes" id="UP000218231"/>
    </source>
</evidence>
<accession>A0A2A2JB47</accession>
<dbReference type="EMBL" id="LIAE01010554">
    <property type="protein sequence ID" value="PAV58923.1"/>
    <property type="molecule type" value="Genomic_DNA"/>
</dbReference>
<evidence type="ECO:0000313" key="2">
    <source>
        <dbReference type="EMBL" id="PAV58923.1"/>
    </source>
</evidence>
<dbReference type="Proteomes" id="UP000218231">
    <property type="component" value="Unassembled WGS sequence"/>
</dbReference>
<keyword evidence="3" id="KW-1185">Reference proteome</keyword>
<gene>
    <name evidence="2" type="ORF">WR25_10470</name>
</gene>
<comment type="caution">
    <text evidence="2">The sequence shown here is derived from an EMBL/GenBank/DDBJ whole genome shotgun (WGS) entry which is preliminary data.</text>
</comment>